<dbReference type="PANTHER" id="PTHR36083:SF1">
    <property type="entry name" value="LARGE RIBOSOMAL SUBUNIT PROTEIN BL32C"/>
    <property type="match status" value="1"/>
</dbReference>
<dbReference type="GeneID" id="20356124"/>
<reference evidence="7" key="1">
    <citation type="journal article" date="2014" name="BMC Genomics">
        <title>Six newly sequenced chloroplast genomes from prasinophyte green algae provide insights into the relationships among prasinophyte lineages and the diversity of streamlined genome architecture in picoplanktonic species.</title>
        <authorList>
            <person name="Lemieux C."/>
            <person name="Otis C."/>
            <person name="Turmel M."/>
        </authorList>
    </citation>
    <scope>NUCLEOTIDE SEQUENCE</scope>
</reference>
<evidence type="ECO:0000256" key="2">
    <source>
        <dbReference type="ARBA" id="ARBA00022980"/>
    </source>
</evidence>
<organism evidence="7">
    <name type="scientific">Nephroselmis astigmatica</name>
    <dbReference type="NCBI Taxonomy" id="259378"/>
    <lineage>
        <taxon>Eukaryota</taxon>
        <taxon>Viridiplantae</taxon>
        <taxon>Chlorophyta</taxon>
        <taxon>Nephroselmidophyceae</taxon>
        <taxon>Nephroselmidales</taxon>
        <taxon>Nephroselmidaceae</taxon>
        <taxon>Nephroselmis</taxon>
    </lineage>
</organism>
<dbReference type="InterPro" id="IPR044958">
    <property type="entry name" value="Ribosomal_bL32_plant/cyanobact"/>
</dbReference>
<keyword evidence="2 5" id="KW-0689">Ribosomal protein</keyword>
<accession>A0A088CKD8</accession>
<evidence type="ECO:0000256" key="4">
    <source>
        <dbReference type="ARBA" id="ARBA00035280"/>
    </source>
</evidence>
<dbReference type="PANTHER" id="PTHR36083">
    <property type="entry name" value="50S RIBOSOMAL PROTEIN L32, CHLOROPLASTIC"/>
    <property type="match status" value="1"/>
</dbReference>
<dbReference type="InterPro" id="IPR011332">
    <property type="entry name" value="Ribosomal_zn-bd"/>
</dbReference>
<proteinExistence type="inferred from homology"/>
<feature type="region of interest" description="Disordered" evidence="6">
    <location>
        <begin position="1"/>
        <end position="22"/>
    </location>
</feature>
<dbReference type="InterPro" id="IPR002677">
    <property type="entry name" value="Ribosomal_bL32"/>
</dbReference>
<dbReference type="SUPFAM" id="SSF57829">
    <property type="entry name" value="Zn-binding ribosomal proteins"/>
    <property type="match status" value="1"/>
</dbReference>
<dbReference type="RefSeq" id="YP_009057894.1">
    <property type="nucleotide sequence ID" value="NC_024829.1"/>
</dbReference>
<dbReference type="HAMAP" id="MF_00340">
    <property type="entry name" value="Ribosomal_bL32"/>
    <property type="match status" value="1"/>
</dbReference>
<geneLocation type="chloroplast" evidence="7"/>
<feature type="compositionally biased region" description="Basic residues" evidence="6">
    <location>
        <begin position="1"/>
        <end position="20"/>
    </location>
</feature>
<dbReference type="AlphaFoldDB" id="A0A088CKD8"/>
<evidence type="ECO:0000256" key="5">
    <source>
        <dbReference type="HAMAP-Rule" id="MF_00340"/>
    </source>
</evidence>
<protein>
    <recommendedName>
        <fullName evidence="4 5">Large ribosomal subunit protein bL32c</fullName>
    </recommendedName>
</protein>
<evidence type="ECO:0000256" key="1">
    <source>
        <dbReference type="ARBA" id="ARBA00008560"/>
    </source>
</evidence>
<keyword evidence="3 5" id="KW-0687">Ribonucleoprotein</keyword>
<evidence type="ECO:0000256" key="3">
    <source>
        <dbReference type="ARBA" id="ARBA00023274"/>
    </source>
</evidence>
<keyword evidence="7" id="KW-0150">Chloroplast</keyword>
<gene>
    <name evidence="5 7" type="primary">rpl32</name>
</gene>
<dbReference type="EMBL" id="KJ746600">
    <property type="protein sequence ID" value="AID67719.1"/>
    <property type="molecule type" value="Genomic_DNA"/>
</dbReference>
<dbReference type="GO" id="GO:0009507">
    <property type="term" value="C:chloroplast"/>
    <property type="evidence" value="ECO:0007669"/>
    <property type="project" value="UniProtKB-SubCell"/>
</dbReference>
<name>A0A088CKD8_9CHLO</name>
<keyword evidence="7" id="KW-0934">Plastid</keyword>
<comment type="subcellular location">
    <subcellularLocation>
        <location evidence="5">Plastid</location>
        <location evidence="5">Chloroplast</location>
    </subcellularLocation>
</comment>
<dbReference type="Pfam" id="PF01783">
    <property type="entry name" value="Ribosomal_L32p"/>
    <property type="match status" value="1"/>
</dbReference>
<dbReference type="GO" id="GO:0003735">
    <property type="term" value="F:structural constituent of ribosome"/>
    <property type="evidence" value="ECO:0007669"/>
    <property type="project" value="InterPro"/>
</dbReference>
<sequence length="59" mass="6728">MAVPKKRTSKMKKNIRKSTWKRQANQEALKAFSLAKSLLSGNSTGFIYQIDKPDNSKEK</sequence>
<evidence type="ECO:0000256" key="6">
    <source>
        <dbReference type="SAM" id="MobiDB-lite"/>
    </source>
</evidence>
<dbReference type="GO" id="GO:0006412">
    <property type="term" value="P:translation"/>
    <property type="evidence" value="ECO:0007669"/>
    <property type="project" value="UniProtKB-UniRule"/>
</dbReference>
<evidence type="ECO:0000313" key="7">
    <source>
        <dbReference type="EMBL" id="AID67719.1"/>
    </source>
</evidence>
<comment type="similarity">
    <text evidence="1 5">Belongs to the bacterial ribosomal protein bL32 family.</text>
</comment>
<dbReference type="GO" id="GO:0015934">
    <property type="term" value="C:large ribosomal subunit"/>
    <property type="evidence" value="ECO:0007669"/>
    <property type="project" value="InterPro"/>
</dbReference>